<keyword evidence="10" id="KW-1185">Reference proteome</keyword>
<dbReference type="PANTHER" id="PTHR11142:SF0">
    <property type="entry name" value="TRNA PSEUDOURIDINE SYNTHASE-LIKE 1"/>
    <property type="match status" value="1"/>
</dbReference>
<dbReference type="InterPro" id="IPR020103">
    <property type="entry name" value="PsdUridine_synth_cat_dom_sf"/>
</dbReference>
<dbReference type="SUPFAM" id="SSF55120">
    <property type="entry name" value="Pseudouridine synthase"/>
    <property type="match status" value="1"/>
</dbReference>
<comment type="catalytic activity">
    <reaction evidence="4 7">
        <text>uridine(38/39/40) in tRNA = pseudouridine(38/39/40) in tRNA</text>
        <dbReference type="Rhea" id="RHEA:22376"/>
        <dbReference type="Rhea" id="RHEA-COMP:10085"/>
        <dbReference type="Rhea" id="RHEA-COMP:10087"/>
        <dbReference type="ChEBI" id="CHEBI:65314"/>
        <dbReference type="ChEBI" id="CHEBI:65315"/>
        <dbReference type="EC" id="5.4.99.12"/>
    </reaction>
</comment>
<name>A0AA37Q697_9BACT</name>
<evidence type="ECO:0000256" key="5">
    <source>
        <dbReference type="PIRSR" id="PIRSR001430-1"/>
    </source>
</evidence>
<evidence type="ECO:0000313" key="10">
    <source>
        <dbReference type="Proteomes" id="UP001161325"/>
    </source>
</evidence>
<dbReference type="EC" id="5.4.99.12" evidence="4"/>
<dbReference type="Gene3D" id="3.30.70.660">
    <property type="entry name" value="Pseudouridine synthase I, catalytic domain, C-terminal subdomain"/>
    <property type="match status" value="1"/>
</dbReference>
<organism evidence="9 10">
    <name type="scientific">Roseisolibacter agri</name>
    <dbReference type="NCBI Taxonomy" id="2014610"/>
    <lineage>
        <taxon>Bacteria</taxon>
        <taxon>Pseudomonadati</taxon>
        <taxon>Gemmatimonadota</taxon>
        <taxon>Gemmatimonadia</taxon>
        <taxon>Gemmatimonadales</taxon>
        <taxon>Gemmatimonadaceae</taxon>
        <taxon>Roseisolibacter</taxon>
    </lineage>
</organism>
<keyword evidence="2 4" id="KW-0819">tRNA processing</keyword>
<dbReference type="InterPro" id="IPR020097">
    <property type="entry name" value="PsdUridine_synth_TruA_a/b_dom"/>
</dbReference>
<reference evidence="9" key="1">
    <citation type="submission" date="2022-08" db="EMBL/GenBank/DDBJ databases">
        <title>Draft genome sequencing of Roseisolibacter agri AW1220.</title>
        <authorList>
            <person name="Tobiishi Y."/>
            <person name="Tonouchi A."/>
        </authorList>
    </citation>
    <scope>NUCLEOTIDE SEQUENCE</scope>
    <source>
        <strain evidence="9">AW1220</strain>
    </source>
</reference>
<sequence length="287" mass="31565">MCPGRTHAVNRGAPRVGLIAFPATAYLASMPDRTLQLVLHYDGARFAGWQRQRDARTVQGELEAVLARLCGAPVAVLGAGRTDAGVHARGQAAGVRVDGKWTAERLRRAMNALLPDDVWVAAAHEMQPAFHARFDATARRYAYHVGTDDAAHSPFRRSHEWAVDRPLDRALLDAAAALLLGEHTFRGFAVKGTAPPDDHHRCIVHEARWREREGGLAFEVEANRFLHHMVRFLVGTMIDIGLGKRPPEDLPRLLAAGDNSEVSPPAPARALFLDAVRYPAHLYLTRA</sequence>
<evidence type="ECO:0000256" key="4">
    <source>
        <dbReference type="HAMAP-Rule" id="MF_00171"/>
    </source>
</evidence>
<comment type="function">
    <text evidence="4">Formation of pseudouridine at positions 38, 39 and 40 in the anticodon stem and loop of transfer RNAs.</text>
</comment>
<gene>
    <name evidence="4 9" type="primary">truA</name>
    <name evidence="9" type="ORF">rosag_38620</name>
</gene>
<dbReference type="InterPro" id="IPR001406">
    <property type="entry name" value="PsdUridine_synth_TruA"/>
</dbReference>
<feature type="domain" description="Pseudouridine synthase I TruA alpha/beta" evidence="8">
    <location>
        <begin position="175"/>
        <end position="279"/>
    </location>
</feature>
<evidence type="ECO:0000259" key="8">
    <source>
        <dbReference type="Pfam" id="PF01416"/>
    </source>
</evidence>
<accession>A0AA37Q697</accession>
<dbReference type="InterPro" id="IPR020094">
    <property type="entry name" value="TruA/RsuA/RluB/E/F_N"/>
</dbReference>
<dbReference type="AlphaFoldDB" id="A0AA37Q697"/>
<protein>
    <recommendedName>
        <fullName evidence="4">tRNA pseudouridine synthase A</fullName>
        <ecNumber evidence="4">5.4.99.12</ecNumber>
    </recommendedName>
    <alternativeName>
        <fullName evidence="4">tRNA pseudouridine(38-40) synthase</fullName>
    </alternativeName>
    <alternativeName>
        <fullName evidence="4">tRNA pseudouridylate synthase I</fullName>
    </alternativeName>
    <alternativeName>
        <fullName evidence="4">tRNA-uridine isomerase I</fullName>
    </alternativeName>
</protein>
<dbReference type="PIRSF" id="PIRSF001430">
    <property type="entry name" value="tRNA_psdUrid_synth"/>
    <property type="match status" value="1"/>
</dbReference>
<comment type="caution">
    <text evidence="9">The sequence shown here is derived from an EMBL/GenBank/DDBJ whole genome shotgun (WGS) entry which is preliminary data.</text>
</comment>
<dbReference type="EMBL" id="BRXS01000006">
    <property type="protein sequence ID" value="GLC27349.1"/>
    <property type="molecule type" value="Genomic_DNA"/>
</dbReference>
<dbReference type="Pfam" id="PF01416">
    <property type="entry name" value="PseudoU_synth_1"/>
    <property type="match status" value="2"/>
</dbReference>
<keyword evidence="3 4" id="KW-0413">Isomerase</keyword>
<dbReference type="GO" id="GO:0031119">
    <property type="term" value="P:tRNA pseudouridine synthesis"/>
    <property type="evidence" value="ECO:0007669"/>
    <property type="project" value="UniProtKB-UniRule"/>
</dbReference>
<feature type="binding site" evidence="4 6">
    <location>
        <position position="141"/>
    </location>
    <ligand>
        <name>substrate</name>
    </ligand>
</feature>
<evidence type="ECO:0000256" key="3">
    <source>
        <dbReference type="ARBA" id="ARBA00023235"/>
    </source>
</evidence>
<evidence type="ECO:0000256" key="7">
    <source>
        <dbReference type="RuleBase" id="RU003792"/>
    </source>
</evidence>
<dbReference type="CDD" id="cd02570">
    <property type="entry name" value="PseudoU_synth_EcTruA"/>
    <property type="match status" value="1"/>
</dbReference>
<comment type="caution">
    <text evidence="4">Lacks conserved residue(s) required for the propagation of feature annotation.</text>
</comment>
<evidence type="ECO:0000256" key="6">
    <source>
        <dbReference type="PIRSR" id="PIRSR001430-2"/>
    </source>
</evidence>
<dbReference type="PANTHER" id="PTHR11142">
    <property type="entry name" value="PSEUDOURIDYLATE SYNTHASE"/>
    <property type="match status" value="1"/>
</dbReference>
<dbReference type="GO" id="GO:0160147">
    <property type="term" value="F:tRNA pseudouridine(38-40) synthase activity"/>
    <property type="evidence" value="ECO:0007669"/>
    <property type="project" value="UniProtKB-EC"/>
</dbReference>
<evidence type="ECO:0000256" key="1">
    <source>
        <dbReference type="ARBA" id="ARBA00009375"/>
    </source>
</evidence>
<dbReference type="Gene3D" id="3.30.70.580">
    <property type="entry name" value="Pseudouridine synthase I, catalytic domain, N-terminal subdomain"/>
    <property type="match status" value="1"/>
</dbReference>
<feature type="domain" description="Pseudouridine synthase I TruA alpha/beta" evidence="8">
    <location>
        <begin position="40"/>
        <end position="135"/>
    </location>
</feature>
<dbReference type="NCBIfam" id="TIGR00071">
    <property type="entry name" value="hisT_truA"/>
    <property type="match status" value="1"/>
</dbReference>
<dbReference type="HAMAP" id="MF_00171">
    <property type="entry name" value="TruA"/>
    <property type="match status" value="1"/>
</dbReference>
<dbReference type="Proteomes" id="UP001161325">
    <property type="component" value="Unassembled WGS sequence"/>
</dbReference>
<dbReference type="FunFam" id="3.30.70.580:FF:000001">
    <property type="entry name" value="tRNA pseudouridine synthase A"/>
    <property type="match status" value="1"/>
</dbReference>
<dbReference type="InterPro" id="IPR020095">
    <property type="entry name" value="PsdUridine_synth_TruA_C"/>
</dbReference>
<comment type="similarity">
    <text evidence="1 4 7">Belongs to the tRNA pseudouridine synthase TruA family.</text>
</comment>
<dbReference type="GO" id="GO:0003723">
    <property type="term" value="F:RNA binding"/>
    <property type="evidence" value="ECO:0007669"/>
    <property type="project" value="InterPro"/>
</dbReference>
<feature type="active site" description="Nucleophile" evidence="4 5">
    <location>
        <position position="83"/>
    </location>
</feature>
<evidence type="ECO:0000313" key="9">
    <source>
        <dbReference type="EMBL" id="GLC27349.1"/>
    </source>
</evidence>
<evidence type="ECO:0000256" key="2">
    <source>
        <dbReference type="ARBA" id="ARBA00022694"/>
    </source>
</evidence>
<comment type="subunit">
    <text evidence="4">Homodimer.</text>
</comment>
<proteinExistence type="inferred from homology"/>